<reference evidence="8 9" key="1">
    <citation type="submission" date="2020-05" db="EMBL/GenBank/DDBJ databases">
        <title>Identification and distribution of gene clusters putatively required for synthesis of sphingolipid metabolism inhibitors in phylogenetically diverse species of the filamentous fungus Fusarium.</title>
        <authorList>
            <person name="Kim H.-S."/>
            <person name="Busman M."/>
            <person name="Brown D.W."/>
            <person name="Divon H."/>
            <person name="Uhlig S."/>
            <person name="Proctor R.H."/>
        </authorList>
    </citation>
    <scope>NUCLEOTIDE SEQUENCE [LARGE SCALE GENOMIC DNA]</scope>
    <source>
        <strain evidence="8 9">NRRL 13617</strain>
    </source>
</reference>
<dbReference type="Gene3D" id="4.10.240.10">
    <property type="entry name" value="Zn(2)-C6 fungal-type DNA-binding domain"/>
    <property type="match status" value="1"/>
</dbReference>
<evidence type="ECO:0000313" key="8">
    <source>
        <dbReference type="EMBL" id="KAF5536713.1"/>
    </source>
</evidence>
<dbReference type="Pfam" id="PF00172">
    <property type="entry name" value="Zn_clus"/>
    <property type="match status" value="1"/>
</dbReference>
<keyword evidence="2" id="KW-0862">Zinc</keyword>
<dbReference type="GO" id="GO:0003677">
    <property type="term" value="F:DNA binding"/>
    <property type="evidence" value="ECO:0007669"/>
    <property type="project" value="UniProtKB-KW"/>
</dbReference>
<dbReference type="PANTHER" id="PTHR36206">
    <property type="entry name" value="ASPERCRYPTIN BIOSYNTHESIS CLUSTER-SPECIFIC TRANSCRIPTION REGULATOR ATNN-RELATED"/>
    <property type="match status" value="1"/>
</dbReference>
<evidence type="ECO:0000256" key="1">
    <source>
        <dbReference type="ARBA" id="ARBA00022723"/>
    </source>
</evidence>
<evidence type="ECO:0000256" key="6">
    <source>
        <dbReference type="ARBA" id="ARBA00023242"/>
    </source>
</evidence>
<dbReference type="InterPro" id="IPR001138">
    <property type="entry name" value="Zn2Cys6_DnaBD"/>
</dbReference>
<keyword evidence="1" id="KW-0479">Metal-binding</keyword>
<dbReference type="PROSITE" id="PS00463">
    <property type="entry name" value="ZN2_CY6_FUNGAL_1"/>
    <property type="match status" value="1"/>
</dbReference>
<gene>
    <name evidence="8" type="ORF">FPHYL_12923</name>
</gene>
<dbReference type="CDD" id="cd00067">
    <property type="entry name" value="GAL4"/>
    <property type="match status" value="1"/>
</dbReference>
<evidence type="ECO:0000259" key="7">
    <source>
        <dbReference type="PROSITE" id="PS50048"/>
    </source>
</evidence>
<keyword evidence="5" id="KW-0804">Transcription</keyword>
<dbReference type="AlphaFoldDB" id="A0A8H5IG93"/>
<accession>A0A8H5IG93</accession>
<feature type="domain" description="Zn(2)-C6 fungal-type" evidence="7">
    <location>
        <begin position="27"/>
        <end position="56"/>
    </location>
</feature>
<keyword evidence="4" id="KW-0238">DNA-binding</keyword>
<evidence type="ECO:0000256" key="3">
    <source>
        <dbReference type="ARBA" id="ARBA00023015"/>
    </source>
</evidence>
<dbReference type="PANTHER" id="PTHR36206:SF16">
    <property type="entry name" value="TRANSCRIPTION FACTOR DOMAIN-CONTAINING PROTEIN-RELATED"/>
    <property type="match status" value="1"/>
</dbReference>
<proteinExistence type="predicted"/>
<keyword evidence="9" id="KW-1185">Reference proteome</keyword>
<keyword evidence="6" id="KW-0539">Nucleus</keyword>
<name>A0A8H5IG93_9HYPO</name>
<dbReference type="Proteomes" id="UP000582016">
    <property type="component" value="Unassembled WGS sequence"/>
</dbReference>
<dbReference type="OrthoDB" id="3145928at2759"/>
<dbReference type="PROSITE" id="PS50048">
    <property type="entry name" value="ZN2_CY6_FUNGAL_2"/>
    <property type="match status" value="1"/>
</dbReference>
<dbReference type="InterPro" id="IPR052360">
    <property type="entry name" value="Transcr_Regulatory_Proteins"/>
</dbReference>
<dbReference type="GO" id="GO:0008270">
    <property type="term" value="F:zinc ion binding"/>
    <property type="evidence" value="ECO:0007669"/>
    <property type="project" value="InterPro"/>
</dbReference>
<evidence type="ECO:0000256" key="5">
    <source>
        <dbReference type="ARBA" id="ARBA00023163"/>
    </source>
</evidence>
<comment type="caution">
    <text evidence="8">The sequence shown here is derived from an EMBL/GenBank/DDBJ whole genome shotgun (WGS) entry which is preliminary data.</text>
</comment>
<evidence type="ECO:0000256" key="2">
    <source>
        <dbReference type="ARBA" id="ARBA00022833"/>
    </source>
</evidence>
<sequence>MDGLPCTAPLFDGRLQAYRKIRRVKTGCYTCKGRKVKCDEQRPSCRRCISTGRKCSGYGVWGGGHAGATPIYQPSDLGPVKRLNAQDRCILEWFMHAKFEGIFPFPFWETLILQTCYNEPVILNCVLALGSAHQRACIEMEPIDSQRVGDNLESATLQYYNMAISSLNSFWRGVSQLDGSRTHTRVTLIACLAFIIIEYLQKHPTQGLRHLQHGLRILQNPTYNDVRQPSRDPIDDWLAEAFGRLDIQARPLLNITTDDQAYQSVWENGERLLVLSSLHEARQHLDRLISKAYRLQHLGSNAESSVDTNLLFHALSIQQRLQRDLCSWLQAYRTWRTRTTSSHQPPLSPPEQIARRLRLVYHTMANIMTATALYVGDESVFDHHIPQVTSIVASANGLLETYKPCTSRRAAPHSHCSQYFTFTSDLGLIPVLYYTAIKCRDLQLRLNALSMLATKTHQEGIWEGSTAALIAAEVIRLETPCPRKPQVYEEEASSKSYKISSPDSSFPPLWRISNITVEFPGGPEMDLLLTCKRKLKSGTWDVVERRYSGGKWY</sequence>
<dbReference type="InterPro" id="IPR021858">
    <property type="entry name" value="Fun_TF"/>
</dbReference>
<dbReference type="InterPro" id="IPR036864">
    <property type="entry name" value="Zn2-C6_fun-type_DNA-bd_sf"/>
</dbReference>
<organism evidence="8 9">
    <name type="scientific">Fusarium phyllophilum</name>
    <dbReference type="NCBI Taxonomy" id="47803"/>
    <lineage>
        <taxon>Eukaryota</taxon>
        <taxon>Fungi</taxon>
        <taxon>Dikarya</taxon>
        <taxon>Ascomycota</taxon>
        <taxon>Pezizomycotina</taxon>
        <taxon>Sordariomycetes</taxon>
        <taxon>Hypocreomycetidae</taxon>
        <taxon>Hypocreales</taxon>
        <taxon>Nectriaceae</taxon>
        <taxon>Fusarium</taxon>
        <taxon>Fusarium fujikuroi species complex</taxon>
    </lineage>
</organism>
<evidence type="ECO:0000313" key="9">
    <source>
        <dbReference type="Proteomes" id="UP000582016"/>
    </source>
</evidence>
<dbReference type="SUPFAM" id="SSF57701">
    <property type="entry name" value="Zn2/Cys6 DNA-binding domain"/>
    <property type="match status" value="1"/>
</dbReference>
<evidence type="ECO:0000256" key="4">
    <source>
        <dbReference type="ARBA" id="ARBA00023125"/>
    </source>
</evidence>
<dbReference type="SMART" id="SM00066">
    <property type="entry name" value="GAL4"/>
    <property type="match status" value="1"/>
</dbReference>
<dbReference type="Pfam" id="PF11951">
    <property type="entry name" value="Fungal_trans_2"/>
    <property type="match status" value="1"/>
</dbReference>
<dbReference type="EMBL" id="JAAOAQ010000705">
    <property type="protein sequence ID" value="KAF5536713.1"/>
    <property type="molecule type" value="Genomic_DNA"/>
</dbReference>
<dbReference type="GO" id="GO:0000981">
    <property type="term" value="F:DNA-binding transcription factor activity, RNA polymerase II-specific"/>
    <property type="evidence" value="ECO:0007669"/>
    <property type="project" value="InterPro"/>
</dbReference>
<keyword evidence="3" id="KW-0805">Transcription regulation</keyword>
<protein>
    <submittedName>
        <fullName evidence="8">C6 zinc finger domain-containing protein</fullName>
    </submittedName>
</protein>